<evidence type="ECO:0000256" key="2">
    <source>
        <dbReference type="PROSITE-ProRule" id="PRU00335"/>
    </source>
</evidence>
<organism evidence="4 5">
    <name type="scientific">Nocardia speluncae</name>
    <dbReference type="NCBI Taxonomy" id="419477"/>
    <lineage>
        <taxon>Bacteria</taxon>
        <taxon>Bacillati</taxon>
        <taxon>Actinomycetota</taxon>
        <taxon>Actinomycetes</taxon>
        <taxon>Mycobacteriales</taxon>
        <taxon>Nocardiaceae</taxon>
        <taxon>Nocardia</taxon>
    </lineage>
</organism>
<dbReference type="PANTHER" id="PTHR30055">
    <property type="entry name" value="HTH-TYPE TRANSCRIPTIONAL REGULATOR RUTR"/>
    <property type="match status" value="1"/>
</dbReference>
<dbReference type="PROSITE" id="PS50977">
    <property type="entry name" value="HTH_TETR_2"/>
    <property type="match status" value="1"/>
</dbReference>
<dbReference type="Gene3D" id="1.10.357.10">
    <property type="entry name" value="Tetracycline Repressor, domain 2"/>
    <property type="match status" value="1"/>
</dbReference>
<dbReference type="EMBL" id="JAAXOO010000002">
    <property type="protein sequence ID" value="NKY33151.1"/>
    <property type="molecule type" value="Genomic_DNA"/>
</dbReference>
<gene>
    <name evidence="4" type="ORF">HGA13_08730</name>
</gene>
<feature type="DNA-binding region" description="H-T-H motif" evidence="2">
    <location>
        <begin position="34"/>
        <end position="53"/>
    </location>
</feature>
<dbReference type="RefSeq" id="WP_068040369.1">
    <property type="nucleotide sequence ID" value="NZ_JAAXOO010000002.1"/>
</dbReference>
<keyword evidence="1 2" id="KW-0238">DNA-binding</keyword>
<comment type="caution">
    <text evidence="4">The sequence shown here is derived from an EMBL/GenBank/DDBJ whole genome shotgun (WGS) entry which is preliminary data.</text>
</comment>
<dbReference type="InterPro" id="IPR001647">
    <property type="entry name" value="HTH_TetR"/>
</dbReference>
<dbReference type="AlphaFoldDB" id="A0A846XA59"/>
<sequence length="191" mass="20427">MTETTTSAARERVIARLVAAARPLFAEKGTSAVSLREVAAAAGVNYGLIHHYIGTKGDLLELVLQRASAEWVDYFVEAPTADDAVTHIMRPKSSEYARIVARSILAGETPEALLGRSPALAALSRRIADDIDSPSDSDHDARIAVAAITGMALGWGIFGRYVQDIAGLGDVAEDEVTEAVYALLRRGIDHR</sequence>
<proteinExistence type="predicted"/>
<dbReference type="InterPro" id="IPR009057">
    <property type="entry name" value="Homeodomain-like_sf"/>
</dbReference>
<feature type="domain" description="HTH tetR-type" evidence="3">
    <location>
        <begin position="11"/>
        <end position="71"/>
    </location>
</feature>
<evidence type="ECO:0000259" key="3">
    <source>
        <dbReference type="PROSITE" id="PS50977"/>
    </source>
</evidence>
<protein>
    <submittedName>
        <fullName evidence="4">TetR/AcrR family transcriptional regulator</fullName>
    </submittedName>
</protein>
<dbReference type="GO" id="GO:0000976">
    <property type="term" value="F:transcription cis-regulatory region binding"/>
    <property type="evidence" value="ECO:0007669"/>
    <property type="project" value="TreeGrafter"/>
</dbReference>
<dbReference type="SUPFAM" id="SSF46689">
    <property type="entry name" value="Homeodomain-like"/>
    <property type="match status" value="1"/>
</dbReference>
<dbReference type="Pfam" id="PF00440">
    <property type="entry name" value="TetR_N"/>
    <property type="match status" value="1"/>
</dbReference>
<keyword evidence="5" id="KW-1185">Reference proteome</keyword>
<reference evidence="4 5" key="1">
    <citation type="submission" date="2020-04" db="EMBL/GenBank/DDBJ databases">
        <title>MicrobeNet Type strains.</title>
        <authorList>
            <person name="Nicholson A.C."/>
        </authorList>
    </citation>
    <scope>NUCLEOTIDE SEQUENCE [LARGE SCALE GENOMIC DNA]</scope>
    <source>
        <strain evidence="4 5">DSM 45078</strain>
    </source>
</reference>
<dbReference type="InterPro" id="IPR050109">
    <property type="entry name" value="HTH-type_TetR-like_transc_reg"/>
</dbReference>
<dbReference type="PRINTS" id="PR00455">
    <property type="entry name" value="HTHTETR"/>
</dbReference>
<dbReference type="GO" id="GO:0003700">
    <property type="term" value="F:DNA-binding transcription factor activity"/>
    <property type="evidence" value="ECO:0007669"/>
    <property type="project" value="TreeGrafter"/>
</dbReference>
<evidence type="ECO:0000313" key="4">
    <source>
        <dbReference type="EMBL" id="NKY33151.1"/>
    </source>
</evidence>
<name>A0A846XA59_9NOCA</name>
<evidence type="ECO:0000256" key="1">
    <source>
        <dbReference type="ARBA" id="ARBA00023125"/>
    </source>
</evidence>
<accession>A0A846XA59</accession>
<dbReference type="Proteomes" id="UP000565715">
    <property type="component" value="Unassembled WGS sequence"/>
</dbReference>
<dbReference type="PANTHER" id="PTHR30055:SF235">
    <property type="entry name" value="TRANSCRIPTIONAL REGULATORY PROTEIN"/>
    <property type="match status" value="1"/>
</dbReference>
<evidence type="ECO:0000313" key="5">
    <source>
        <dbReference type="Proteomes" id="UP000565715"/>
    </source>
</evidence>